<comment type="function">
    <text evidence="5">Possible metal-dependent hydrolase.</text>
</comment>
<protein>
    <recommendedName>
        <fullName evidence="5">Putative metal-dependent hydrolase EHS13_10830</fullName>
        <ecNumber evidence="5">3.-.-.-</ecNumber>
    </recommendedName>
</protein>
<dbReference type="AlphaFoldDB" id="A0A6B8RII1"/>
<name>A0A6B8RII1_9BACL</name>
<keyword evidence="2 5" id="KW-0479">Metal-binding</keyword>
<feature type="binding site" evidence="5">
    <location>
        <position position="161"/>
    </location>
    <ligand>
        <name>Zn(2+)</name>
        <dbReference type="ChEBI" id="CHEBI:29105"/>
    </ligand>
</feature>
<dbReference type="RefSeq" id="WP_155700360.1">
    <property type="nucleotide sequence ID" value="NZ_CP034235.1"/>
</dbReference>
<evidence type="ECO:0000313" key="7">
    <source>
        <dbReference type="EMBL" id="QGQ95343.1"/>
    </source>
</evidence>
<comment type="subcellular location">
    <subcellularLocation>
        <location evidence="5">Cytoplasm</location>
    </subcellularLocation>
</comment>
<organism evidence="7 8">
    <name type="scientific">Paenibacillus psychroresistens</name>
    <dbReference type="NCBI Taxonomy" id="1778678"/>
    <lineage>
        <taxon>Bacteria</taxon>
        <taxon>Bacillati</taxon>
        <taxon>Bacillota</taxon>
        <taxon>Bacilli</taxon>
        <taxon>Bacillales</taxon>
        <taxon>Paenibacillaceae</taxon>
        <taxon>Paenibacillus</taxon>
    </lineage>
</organism>
<keyword evidence="8" id="KW-1185">Reference proteome</keyword>
<keyword evidence="4 5" id="KW-0862">Zinc</keyword>
<accession>A0A6B8RII1</accession>
<feature type="domain" description="DinB-like" evidence="6">
    <location>
        <begin position="30"/>
        <end position="165"/>
    </location>
</feature>
<feature type="binding site" evidence="5">
    <location>
        <position position="65"/>
    </location>
    <ligand>
        <name>Zn(2+)</name>
        <dbReference type="ChEBI" id="CHEBI:29105"/>
    </ligand>
</feature>
<keyword evidence="1 5" id="KW-0963">Cytoplasm</keyword>
<dbReference type="NCBIfam" id="NF009807">
    <property type="entry name" value="PRK13291.1"/>
    <property type="match status" value="1"/>
</dbReference>
<dbReference type="Pfam" id="PF12867">
    <property type="entry name" value="DinB_2"/>
    <property type="match status" value="1"/>
</dbReference>
<dbReference type="GO" id="GO:0005737">
    <property type="term" value="C:cytoplasm"/>
    <property type="evidence" value="ECO:0007669"/>
    <property type="project" value="UniProtKB-SubCell"/>
</dbReference>
<evidence type="ECO:0000256" key="5">
    <source>
        <dbReference type="HAMAP-Rule" id="MF_01256"/>
    </source>
</evidence>
<dbReference type="OrthoDB" id="9796039at2"/>
<keyword evidence="3 5" id="KW-0378">Hydrolase</keyword>
<dbReference type="Gene3D" id="1.20.120.450">
    <property type="entry name" value="dinb family like domain"/>
    <property type="match status" value="1"/>
</dbReference>
<comment type="similarity">
    <text evidence="5">Belongs to the metal hydrolase YfiT family.</text>
</comment>
<evidence type="ECO:0000313" key="8">
    <source>
        <dbReference type="Proteomes" id="UP000426246"/>
    </source>
</evidence>
<dbReference type="GO" id="GO:0016787">
    <property type="term" value="F:hydrolase activity"/>
    <property type="evidence" value="ECO:0007669"/>
    <property type="project" value="UniProtKB-UniRule"/>
</dbReference>
<reference evidence="8" key="1">
    <citation type="submission" date="2018-11" db="EMBL/GenBank/DDBJ databases">
        <title>Complete genome sequence of Paenibacillus sp. ML311-T8.</title>
        <authorList>
            <person name="Nam Y.-D."/>
            <person name="Kang J."/>
            <person name="Chung W.-H."/>
            <person name="Park Y.S."/>
        </authorList>
    </citation>
    <scope>NUCLEOTIDE SEQUENCE [LARGE SCALE GENOMIC DNA]</scope>
    <source>
        <strain evidence="8">ML311-T8</strain>
    </source>
</reference>
<comment type="cofactor">
    <cofactor evidence="5">
        <name>Zn(2+)</name>
        <dbReference type="ChEBI" id="CHEBI:29105"/>
    </cofactor>
    <text evidence="5">Binds 1 zinc ion per subunit.</text>
</comment>
<evidence type="ECO:0000256" key="1">
    <source>
        <dbReference type="ARBA" id="ARBA00022490"/>
    </source>
</evidence>
<dbReference type="Proteomes" id="UP000426246">
    <property type="component" value="Chromosome"/>
</dbReference>
<evidence type="ECO:0000259" key="6">
    <source>
        <dbReference type="Pfam" id="PF12867"/>
    </source>
</evidence>
<gene>
    <name evidence="7" type="ORF">EHS13_10830</name>
</gene>
<dbReference type="EMBL" id="CP034235">
    <property type="protein sequence ID" value="QGQ95343.1"/>
    <property type="molecule type" value="Genomic_DNA"/>
</dbReference>
<dbReference type="HAMAP" id="MF_01256">
    <property type="entry name" value="YfiT_hydrol"/>
    <property type="match status" value="1"/>
</dbReference>
<dbReference type="EC" id="3.-.-.-" evidence="5"/>
<evidence type="ECO:0000256" key="3">
    <source>
        <dbReference type="ARBA" id="ARBA00022801"/>
    </source>
</evidence>
<dbReference type="GO" id="GO:0008270">
    <property type="term" value="F:zinc ion binding"/>
    <property type="evidence" value="ECO:0007669"/>
    <property type="project" value="UniProtKB-UniRule"/>
</dbReference>
<proteinExistence type="inferred from homology"/>
<dbReference type="KEGG" id="ppsc:EHS13_10830"/>
<evidence type="ECO:0000256" key="4">
    <source>
        <dbReference type="ARBA" id="ARBA00022833"/>
    </source>
</evidence>
<dbReference type="SUPFAM" id="SSF109854">
    <property type="entry name" value="DinB/YfiT-like putative metalloenzymes"/>
    <property type="match status" value="1"/>
</dbReference>
<dbReference type="InterPro" id="IPR034660">
    <property type="entry name" value="DinB/YfiT-like"/>
</dbReference>
<dbReference type="InterPro" id="IPR023774">
    <property type="entry name" value="Put_metal_dep_hydrolase_YfiT"/>
</dbReference>
<evidence type="ECO:0000256" key="2">
    <source>
        <dbReference type="ARBA" id="ARBA00022723"/>
    </source>
</evidence>
<sequence length="175" mass="20050">MEKLKYPIGKFDHEGTITTEQLHKWIEEIAAAPQKLRSAVHGLSESQLDTPYRPDGWTVRQVVHHVADSHVNSYIRFKLALTEELPTIKPYDEASWAELSDSVKLPVEISLQLLDSLHLRWVDVLRSTSAEAFNRSFIHPESGETPLAKNVGIYAWHGNHHIAHITSLRERMNWS</sequence>
<comment type="subunit">
    <text evidence="5">Homodimer.</text>
</comment>
<feature type="binding site" evidence="5">
    <location>
        <position position="157"/>
    </location>
    <ligand>
        <name>Zn(2+)</name>
        <dbReference type="ChEBI" id="CHEBI:29105"/>
    </ligand>
</feature>
<dbReference type="InterPro" id="IPR024775">
    <property type="entry name" value="DinB-like"/>
</dbReference>